<evidence type="ECO:0000313" key="3">
    <source>
        <dbReference type="Proteomes" id="UP000001514"/>
    </source>
</evidence>
<accession>D8R9D4</accession>
<proteinExistence type="predicted"/>
<feature type="compositionally biased region" description="Acidic residues" evidence="1">
    <location>
        <begin position="22"/>
        <end position="31"/>
    </location>
</feature>
<feature type="compositionally biased region" description="Basic and acidic residues" evidence="1">
    <location>
        <begin position="323"/>
        <end position="333"/>
    </location>
</feature>
<feature type="region of interest" description="Disordered" evidence="1">
    <location>
        <begin position="180"/>
        <end position="229"/>
    </location>
</feature>
<feature type="region of interest" description="Disordered" evidence="1">
    <location>
        <begin position="252"/>
        <end position="275"/>
    </location>
</feature>
<feature type="compositionally biased region" description="Basic and acidic residues" evidence="1">
    <location>
        <begin position="261"/>
        <end position="271"/>
    </location>
</feature>
<gene>
    <name evidence="2" type="ORF">SELMODRAFT_440232</name>
</gene>
<feature type="compositionally biased region" description="Polar residues" evidence="1">
    <location>
        <begin position="335"/>
        <end position="345"/>
    </location>
</feature>
<dbReference type="EMBL" id="GL377574">
    <property type="protein sequence ID" value="EFJ31388.1"/>
    <property type="molecule type" value="Genomic_DNA"/>
</dbReference>
<organism evidence="3">
    <name type="scientific">Selaginella moellendorffii</name>
    <name type="common">Spikemoss</name>
    <dbReference type="NCBI Taxonomy" id="88036"/>
    <lineage>
        <taxon>Eukaryota</taxon>
        <taxon>Viridiplantae</taxon>
        <taxon>Streptophyta</taxon>
        <taxon>Embryophyta</taxon>
        <taxon>Tracheophyta</taxon>
        <taxon>Lycopodiopsida</taxon>
        <taxon>Selaginellales</taxon>
        <taxon>Selaginellaceae</taxon>
        <taxon>Selaginella</taxon>
    </lineage>
</organism>
<dbReference type="Proteomes" id="UP000001514">
    <property type="component" value="Unassembled WGS sequence"/>
</dbReference>
<name>D8R9D4_SELML</name>
<feature type="compositionally biased region" description="Low complexity" evidence="1">
    <location>
        <begin position="352"/>
        <end position="362"/>
    </location>
</feature>
<evidence type="ECO:0000256" key="1">
    <source>
        <dbReference type="SAM" id="MobiDB-lite"/>
    </source>
</evidence>
<feature type="compositionally biased region" description="Basic residues" evidence="1">
    <location>
        <begin position="220"/>
        <end position="229"/>
    </location>
</feature>
<dbReference type="HOGENOM" id="CLU_511331_0_0_1"/>
<feature type="region of interest" description="Disordered" evidence="1">
    <location>
        <begin position="1"/>
        <end position="31"/>
    </location>
</feature>
<keyword evidence="3" id="KW-1185">Reference proteome</keyword>
<dbReference type="KEGG" id="smo:SELMODRAFT_440232"/>
<dbReference type="OrthoDB" id="1934555at2759"/>
<evidence type="ECO:0000313" key="2">
    <source>
        <dbReference type="EMBL" id="EFJ31388.1"/>
    </source>
</evidence>
<dbReference type="InParanoid" id="D8R9D4"/>
<protein>
    <submittedName>
        <fullName evidence="2">Uncharacterized protein</fullName>
    </submittedName>
</protein>
<sequence>MDHARWELYPAAAHEEQGSREEEQEQIEEENGGFVSIALTGGSELAEFKARWRLPLFSGDGLGSTQLVELRSKSGICVDSVEPFSFAAADPRRAAAAPSGNDDDGAGVNSATKLRLLEGLSGAASPIVLKSRGVIQAERRRRMIKSNQELFLMESSRKTKQRAVSMDDTSLNHLHELHHHARKKLTSVDDSAKNTKKSSPSLSPAAQPLPLPPPPGNPARNHHQHHRRHLSIDLRASPAAKFVVQVMPWEISSPSSSSSLLDRREHPDSSRRSMGSHCFVPFKWEEVPGKPKNVSAAASTGNALLDPGGHGAARKLQLPPRLQHQDHEQEKQRSLQRCSPTSTLDRTAVEGSSSASSPRIDASFSSATSSCASSFAGDGDQAPRWIRALLALHIWETVRAISRPRSCEDEGGDLAPEIRQAKKKNALAKNVADCAVPYPSWSPAPLPRSSWFQRSPIRSKNSRGTNWAFGKIAWRSCNMVKRAVRFRWWSLSRSSRGFHSTRKNTRSSATIYKPLLCRVDGDSSAFGCSTARI</sequence>
<feature type="region of interest" description="Disordered" evidence="1">
    <location>
        <begin position="291"/>
        <end position="362"/>
    </location>
</feature>
<dbReference type="Gramene" id="EFJ31388">
    <property type="protein sequence ID" value="EFJ31388"/>
    <property type="gene ID" value="SELMODRAFT_440232"/>
</dbReference>
<dbReference type="AlphaFoldDB" id="D8R9D4"/>
<reference evidence="2 3" key="1">
    <citation type="journal article" date="2011" name="Science">
        <title>The Selaginella genome identifies genetic changes associated with the evolution of vascular plants.</title>
        <authorList>
            <person name="Banks J.A."/>
            <person name="Nishiyama T."/>
            <person name="Hasebe M."/>
            <person name="Bowman J.L."/>
            <person name="Gribskov M."/>
            <person name="dePamphilis C."/>
            <person name="Albert V.A."/>
            <person name="Aono N."/>
            <person name="Aoyama T."/>
            <person name="Ambrose B.A."/>
            <person name="Ashton N.W."/>
            <person name="Axtell M.J."/>
            <person name="Barker E."/>
            <person name="Barker M.S."/>
            <person name="Bennetzen J.L."/>
            <person name="Bonawitz N.D."/>
            <person name="Chapple C."/>
            <person name="Cheng C."/>
            <person name="Correa L.G."/>
            <person name="Dacre M."/>
            <person name="DeBarry J."/>
            <person name="Dreyer I."/>
            <person name="Elias M."/>
            <person name="Engstrom E.M."/>
            <person name="Estelle M."/>
            <person name="Feng L."/>
            <person name="Finet C."/>
            <person name="Floyd S.K."/>
            <person name="Frommer W.B."/>
            <person name="Fujita T."/>
            <person name="Gramzow L."/>
            <person name="Gutensohn M."/>
            <person name="Harholt J."/>
            <person name="Hattori M."/>
            <person name="Heyl A."/>
            <person name="Hirai T."/>
            <person name="Hiwatashi Y."/>
            <person name="Ishikawa M."/>
            <person name="Iwata M."/>
            <person name="Karol K.G."/>
            <person name="Koehler B."/>
            <person name="Kolukisaoglu U."/>
            <person name="Kubo M."/>
            <person name="Kurata T."/>
            <person name="Lalonde S."/>
            <person name="Li K."/>
            <person name="Li Y."/>
            <person name="Litt A."/>
            <person name="Lyons E."/>
            <person name="Manning G."/>
            <person name="Maruyama T."/>
            <person name="Michael T.P."/>
            <person name="Mikami K."/>
            <person name="Miyazaki S."/>
            <person name="Morinaga S."/>
            <person name="Murata T."/>
            <person name="Mueller-Roeber B."/>
            <person name="Nelson D.R."/>
            <person name="Obara M."/>
            <person name="Oguri Y."/>
            <person name="Olmstead R.G."/>
            <person name="Onodera N."/>
            <person name="Petersen B.L."/>
            <person name="Pils B."/>
            <person name="Prigge M."/>
            <person name="Rensing S.A."/>
            <person name="Riano-Pachon D.M."/>
            <person name="Roberts A.W."/>
            <person name="Sato Y."/>
            <person name="Scheller H.V."/>
            <person name="Schulz B."/>
            <person name="Schulz C."/>
            <person name="Shakirov E.V."/>
            <person name="Shibagaki N."/>
            <person name="Shinohara N."/>
            <person name="Shippen D.E."/>
            <person name="Soerensen I."/>
            <person name="Sotooka R."/>
            <person name="Sugimoto N."/>
            <person name="Sugita M."/>
            <person name="Sumikawa N."/>
            <person name="Tanurdzic M."/>
            <person name="Theissen G."/>
            <person name="Ulvskov P."/>
            <person name="Wakazuki S."/>
            <person name="Weng J.K."/>
            <person name="Willats W.W."/>
            <person name="Wipf D."/>
            <person name="Wolf P.G."/>
            <person name="Yang L."/>
            <person name="Zimmer A.D."/>
            <person name="Zhu Q."/>
            <person name="Mitros T."/>
            <person name="Hellsten U."/>
            <person name="Loque D."/>
            <person name="Otillar R."/>
            <person name="Salamov A."/>
            <person name="Schmutz J."/>
            <person name="Shapiro H."/>
            <person name="Lindquist E."/>
            <person name="Lucas S."/>
            <person name="Rokhsar D."/>
            <person name="Grigoriev I.V."/>
        </authorList>
    </citation>
    <scope>NUCLEOTIDE SEQUENCE [LARGE SCALE GENOMIC DNA]</scope>
</reference>
<feature type="compositionally biased region" description="Pro residues" evidence="1">
    <location>
        <begin position="207"/>
        <end position="217"/>
    </location>
</feature>